<dbReference type="AlphaFoldDB" id="A0A1I5YMS7"/>
<evidence type="ECO:0000313" key="1">
    <source>
        <dbReference type="EMBL" id="SFQ45551.1"/>
    </source>
</evidence>
<name>A0A1I5YMS7_9BACT</name>
<dbReference type="Proteomes" id="UP000199031">
    <property type="component" value="Unassembled WGS sequence"/>
</dbReference>
<dbReference type="RefSeq" id="WP_090661767.1">
    <property type="nucleotide sequence ID" value="NZ_FOXQ01000013.1"/>
</dbReference>
<sequence length="224" mass="26142">MQSPLKGNDFGVSVILIPHNNAERFNMRMQRDVLPTIKAHPSWKFQLIIIDNSDEDKKQQHDFFKEDNVEYNYTWPGNNIMYGPAMNIAVSMCKYPYFIYICSNHGRMYDATWIDDLINPIIQNNKIAMTGSLYPSCNPTDMGFAHHLPRVHIQGGVFGARTEAIAVHPYTHDERWKHWGSDIYQSYKLMAAGYLLHPVKTINSVWRECLPSPERWKYVHDYSE</sequence>
<reference evidence="1 2" key="1">
    <citation type="submission" date="2016-10" db="EMBL/GenBank/DDBJ databases">
        <authorList>
            <person name="de Groot N.N."/>
        </authorList>
    </citation>
    <scope>NUCLEOTIDE SEQUENCE [LARGE SCALE GENOMIC DNA]</scope>
    <source>
        <strain evidence="1 2">DSM 28286</strain>
    </source>
</reference>
<accession>A0A1I5YMS7</accession>
<dbReference type="STRING" id="1465490.SAMN05444277_11348"/>
<keyword evidence="2" id="KW-1185">Reference proteome</keyword>
<dbReference type="OrthoDB" id="1016922at2"/>
<dbReference type="Gene3D" id="3.90.550.10">
    <property type="entry name" value="Spore Coat Polysaccharide Biosynthesis Protein SpsA, Chain A"/>
    <property type="match status" value="1"/>
</dbReference>
<dbReference type="SUPFAM" id="SSF53448">
    <property type="entry name" value="Nucleotide-diphospho-sugar transferases"/>
    <property type="match status" value="1"/>
</dbReference>
<proteinExistence type="predicted"/>
<evidence type="ECO:0008006" key="3">
    <source>
        <dbReference type="Google" id="ProtNLM"/>
    </source>
</evidence>
<protein>
    <recommendedName>
        <fullName evidence="3">Glycosyl transferase family 2</fullName>
    </recommendedName>
</protein>
<dbReference type="InterPro" id="IPR029044">
    <property type="entry name" value="Nucleotide-diphossugar_trans"/>
</dbReference>
<gene>
    <name evidence="1" type="ORF">SAMN05444277_11348</name>
</gene>
<dbReference type="EMBL" id="FOXQ01000013">
    <property type="protein sequence ID" value="SFQ45551.1"/>
    <property type="molecule type" value="Genomic_DNA"/>
</dbReference>
<evidence type="ECO:0000313" key="2">
    <source>
        <dbReference type="Proteomes" id="UP000199031"/>
    </source>
</evidence>
<organism evidence="1 2">
    <name type="scientific">Parafilimonas terrae</name>
    <dbReference type="NCBI Taxonomy" id="1465490"/>
    <lineage>
        <taxon>Bacteria</taxon>
        <taxon>Pseudomonadati</taxon>
        <taxon>Bacteroidota</taxon>
        <taxon>Chitinophagia</taxon>
        <taxon>Chitinophagales</taxon>
        <taxon>Chitinophagaceae</taxon>
        <taxon>Parafilimonas</taxon>
    </lineage>
</organism>